<feature type="domain" description="Aminotransferase class I/classII large" evidence="5">
    <location>
        <begin position="49"/>
        <end position="382"/>
    </location>
</feature>
<dbReference type="AlphaFoldDB" id="A0A6A0AZT1"/>
<dbReference type="CDD" id="cd00609">
    <property type="entry name" value="AAT_like"/>
    <property type="match status" value="1"/>
</dbReference>
<dbReference type="GO" id="GO:1901605">
    <property type="term" value="P:alpha-amino acid metabolic process"/>
    <property type="evidence" value="ECO:0007669"/>
    <property type="project" value="TreeGrafter"/>
</dbReference>
<dbReference type="GO" id="GO:0008483">
    <property type="term" value="F:transaminase activity"/>
    <property type="evidence" value="ECO:0007669"/>
    <property type="project" value="UniProtKB-KW"/>
</dbReference>
<reference evidence="6 7" key="1">
    <citation type="submission" date="2020-02" db="EMBL/GenBank/DDBJ databases">
        <title>Whole Genome Shotgun Sequence of Streptomyces sp. strain CWH03.</title>
        <authorList>
            <person name="Dohra H."/>
            <person name="Kodani S."/>
            <person name="Yamamura H."/>
        </authorList>
    </citation>
    <scope>NUCLEOTIDE SEQUENCE [LARGE SCALE GENOMIC DNA]</scope>
    <source>
        <strain evidence="6 7">CWH03</strain>
    </source>
</reference>
<dbReference type="Proteomes" id="UP000484988">
    <property type="component" value="Unassembled WGS sequence"/>
</dbReference>
<dbReference type="GO" id="GO:0030170">
    <property type="term" value="F:pyridoxal phosphate binding"/>
    <property type="evidence" value="ECO:0007669"/>
    <property type="project" value="InterPro"/>
</dbReference>
<evidence type="ECO:0000256" key="3">
    <source>
        <dbReference type="ARBA" id="ARBA00022679"/>
    </source>
</evidence>
<comment type="caution">
    <text evidence="6">The sequence shown here is derived from an EMBL/GenBank/DDBJ whole genome shotgun (WGS) entry which is preliminary data.</text>
</comment>
<dbReference type="Pfam" id="PF00155">
    <property type="entry name" value="Aminotran_1_2"/>
    <property type="match status" value="1"/>
</dbReference>
<accession>A0A6A0AZT1</accession>
<organism evidence="6 7">
    <name type="scientific">Streptomyces pacificus</name>
    <dbReference type="NCBI Taxonomy" id="2705029"/>
    <lineage>
        <taxon>Bacteria</taxon>
        <taxon>Bacillati</taxon>
        <taxon>Actinomycetota</taxon>
        <taxon>Actinomycetes</taxon>
        <taxon>Kitasatosporales</taxon>
        <taxon>Streptomycetaceae</taxon>
        <taxon>Streptomyces</taxon>
    </lineage>
</organism>
<evidence type="ECO:0000256" key="4">
    <source>
        <dbReference type="ARBA" id="ARBA00022898"/>
    </source>
</evidence>
<dbReference type="RefSeq" id="WP_173266059.1">
    <property type="nucleotide sequence ID" value="NZ_BLLG01000016.1"/>
</dbReference>
<dbReference type="SUPFAM" id="SSF53383">
    <property type="entry name" value="PLP-dependent transferases"/>
    <property type="match status" value="1"/>
</dbReference>
<dbReference type="InterPro" id="IPR050859">
    <property type="entry name" value="Class-I_PLP-dep_aminotransf"/>
</dbReference>
<evidence type="ECO:0000259" key="5">
    <source>
        <dbReference type="Pfam" id="PF00155"/>
    </source>
</evidence>
<dbReference type="InterPro" id="IPR015424">
    <property type="entry name" value="PyrdxlP-dep_Trfase"/>
</dbReference>
<sequence>MWTDTRPAVEMPRLFERGGDTVSFAGGLPDLDVLPLDAISRQMSALVRLGGRVALQYSTPHVAQALLPAIVDLMGREGARPDAGGLVPTSGSQMGLMAVGLALAVPGETVLVQTPAYPGAAAAFRTAGLRLHALPRDARGPAPEGLRETILRLRGVGRTARLVYCNPTFQNPTGATLDVDRRRELLAVADELGLLLIEDNPYGLLGFAGETTDTLTALAPERVVYLGTFSKVFAPGLRCGWIAAPPEQAAALRRTTEVMALSPSALAQAAIAAFHARSGWTELIDRYRAAYRERCALMTDALERELGDGGQWTWQRPQGGFYLWLRHRGGLDTGPLARAAAERGVSFVPGSHFRIDGEPSNALRLCFSHVPRERIAAGVSRLATVLRGDAA</sequence>
<name>A0A6A0AZT1_9ACTN</name>
<dbReference type="Gene3D" id="3.40.640.10">
    <property type="entry name" value="Type I PLP-dependent aspartate aminotransferase-like (Major domain)"/>
    <property type="match status" value="1"/>
</dbReference>
<evidence type="ECO:0000256" key="1">
    <source>
        <dbReference type="ARBA" id="ARBA00001933"/>
    </source>
</evidence>
<keyword evidence="2 6" id="KW-0032">Aminotransferase</keyword>
<dbReference type="PANTHER" id="PTHR42790">
    <property type="entry name" value="AMINOTRANSFERASE"/>
    <property type="match status" value="1"/>
</dbReference>
<gene>
    <name evidence="6" type="ORF">SCWH03_46380</name>
</gene>
<proteinExistence type="predicted"/>
<keyword evidence="4" id="KW-0663">Pyridoxal phosphate</keyword>
<evidence type="ECO:0000256" key="2">
    <source>
        <dbReference type="ARBA" id="ARBA00022576"/>
    </source>
</evidence>
<dbReference type="InterPro" id="IPR004839">
    <property type="entry name" value="Aminotransferase_I/II_large"/>
</dbReference>
<dbReference type="InterPro" id="IPR015421">
    <property type="entry name" value="PyrdxlP-dep_Trfase_major"/>
</dbReference>
<evidence type="ECO:0000313" key="6">
    <source>
        <dbReference type="EMBL" id="GFH38396.1"/>
    </source>
</evidence>
<dbReference type="EMBL" id="BLLG01000016">
    <property type="protein sequence ID" value="GFH38396.1"/>
    <property type="molecule type" value="Genomic_DNA"/>
</dbReference>
<keyword evidence="3 6" id="KW-0808">Transferase</keyword>
<comment type="cofactor">
    <cofactor evidence="1">
        <name>pyridoxal 5'-phosphate</name>
        <dbReference type="ChEBI" id="CHEBI:597326"/>
    </cofactor>
</comment>
<dbReference type="Gene3D" id="3.90.1150.10">
    <property type="entry name" value="Aspartate Aminotransferase, domain 1"/>
    <property type="match status" value="1"/>
</dbReference>
<protein>
    <submittedName>
        <fullName evidence="6">PLP-dependent aminotransferase family protein</fullName>
    </submittedName>
</protein>
<dbReference type="PANTHER" id="PTHR42790:SF19">
    <property type="entry name" value="KYNURENINE_ALPHA-AMINOADIPATE AMINOTRANSFERASE, MITOCHONDRIAL"/>
    <property type="match status" value="1"/>
</dbReference>
<evidence type="ECO:0000313" key="7">
    <source>
        <dbReference type="Proteomes" id="UP000484988"/>
    </source>
</evidence>
<dbReference type="InterPro" id="IPR015422">
    <property type="entry name" value="PyrdxlP-dep_Trfase_small"/>
</dbReference>
<keyword evidence="7" id="KW-1185">Reference proteome</keyword>